<dbReference type="Proteomes" id="UP000276232">
    <property type="component" value="Unassembled WGS sequence"/>
</dbReference>
<gene>
    <name evidence="2" type="ORF">EDC03_0538</name>
</gene>
<feature type="region of interest" description="Disordered" evidence="1">
    <location>
        <begin position="38"/>
        <end position="75"/>
    </location>
</feature>
<proteinExistence type="predicted"/>
<evidence type="ECO:0000313" key="3">
    <source>
        <dbReference type="Proteomes" id="UP000276232"/>
    </source>
</evidence>
<protein>
    <submittedName>
        <fullName evidence="2">Uncharacterized protein</fullName>
    </submittedName>
</protein>
<dbReference type="AlphaFoldDB" id="A0A3N1HTR4"/>
<reference evidence="2 3" key="1">
    <citation type="journal article" date="2015" name="Stand. Genomic Sci.">
        <title>Genomic Encyclopedia of Bacterial and Archaeal Type Strains, Phase III: the genomes of soil and plant-associated and newly described type strains.</title>
        <authorList>
            <person name="Whitman W.B."/>
            <person name="Woyke T."/>
            <person name="Klenk H.P."/>
            <person name="Zhou Y."/>
            <person name="Lilburn T.G."/>
            <person name="Beck B.J."/>
            <person name="De Vos P."/>
            <person name="Vandamme P."/>
            <person name="Eisen J.A."/>
            <person name="Garrity G."/>
            <person name="Hugenholtz P."/>
            <person name="Kyrpides N.C."/>
        </authorList>
    </citation>
    <scope>NUCLEOTIDE SEQUENCE [LARGE SCALE GENOMIC DNA]</scope>
    <source>
        <strain evidence="2 3">CECT 7306</strain>
    </source>
</reference>
<keyword evidence="3" id="KW-1185">Reference proteome</keyword>
<name>A0A3N1HTR4_9ACTN</name>
<evidence type="ECO:0000256" key="1">
    <source>
        <dbReference type="SAM" id="MobiDB-lite"/>
    </source>
</evidence>
<accession>A0A3N1HTR4</accession>
<dbReference type="InParanoid" id="A0A3N1HTR4"/>
<organism evidence="2 3">
    <name type="scientific">Pseudokineococcus lusitanus</name>
    <dbReference type="NCBI Taxonomy" id="763993"/>
    <lineage>
        <taxon>Bacteria</taxon>
        <taxon>Bacillati</taxon>
        <taxon>Actinomycetota</taxon>
        <taxon>Actinomycetes</taxon>
        <taxon>Kineosporiales</taxon>
        <taxon>Kineosporiaceae</taxon>
        <taxon>Pseudokineococcus</taxon>
    </lineage>
</organism>
<dbReference type="RefSeq" id="WP_123378590.1">
    <property type="nucleotide sequence ID" value="NZ_RJKN01000001.1"/>
</dbReference>
<sequence>MADDELPLEESLLPTSLAKAAARGEELDEDAIAMLRATPKRAPHLPTLDETIRRGRAAGKASRGQYKASGYRRFR</sequence>
<comment type="caution">
    <text evidence="2">The sequence shown here is derived from an EMBL/GenBank/DDBJ whole genome shotgun (WGS) entry which is preliminary data.</text>
</comment>
<dbReference type="EMBL" id="RJKN01000001">
    <property type="protein sequence ID" value="ROP45923.1"/>
    <property type="molecule type" value="Genomic_DNA"/>
</dbReference>
<evidence type="ECO:0000313" key="2">
    <source>
        <dbReference type="EMBL" id="ROP45923.1"/>
    </source>
</evidence>